<evidence type="ECO:0000256" key="1">
    <source>
        <dbReference type="ARBA" id="ARBA00022670"/>
    </source>
</evidence>
<dbReference type="GO" id="GO:0003677">
    <property type="term" value="F:DNA binding"/>
    <property type="evidence" value="ECO:0007669"/>
    <property type="project" value="UniProtKB-KW"/>
</dbReference>
<keyword evidence="2" id="KW-0378">Hydrolase</keyword>
<dbReference type="GO" id="GO:0004190">
    <property type="term" value="F:aspartic-type endopeptidase activity"/>
    <property type="evidence" value="ECO:0007669"/>
    <property type="project" value="UniProtKB-KW"/>
</dbReference>
<dbReference type="Gene3D" id="4.10.60.10">
    <property type="entry name" value="Zinc finger, CCHC-type"/>
    <property type="match status" value="1"/>
</dbReference>
<evidence type="ECO:0000256" key="3">
    <source>
        <dbReference type="ARBA" id="ARBA00023125"/>
    </source>
</evidence>
<dbReference type="InterPro" id="IPR043502">
    <property type="entry name" value="DNA/RNA_pol_sf"/>
</dbReference>
<dbReference type="InterPro" id="IPR001878">
    <property type="entry name" value="Znf_CCHC"/>
</dbReference>
<comment type="caution">
    <text evidence="6">The sequence shown here is derived from an EMBL/GenBank/DDBJ whole genome shotgun (WGS) entry which is preliminary data.</text>
</comment>
<dbReference type="AlphaFoldDB" id="A0A5A7TID5"/>
<evidence type="ECO:0000259" key="5">
    <source>
        <dbReference type="PROSITE" id="PS50158"/>
    </source>
</evidence>
<evidence type="ECO:0000256" key="4">
    <source>
        <dbReference type="PROSITE-ProRule" id="PRU00047"/>
    </source>
</evidence>
<dbReference type="EMBL" id="SSTE01016683">
    <property type="protein sequence ID" value="KAA0041175.1"/>
    <property type="molecule type" value="Genomic_DNA"/>
</dbReference>
<keyword evidence="4" id="KW-0863">Zinc-finger</keyword>
<keyword evidence="3" id="KW-0238">DNA-binding</keyword>
<reference evidence="6 7" key="1">
    <citation type="submission" date="2019-08" db="EMBL/GenBank/DDBJ databases">
        <title>Draft genome sequences of two oriental melons (Cucumis melo L. var makuwa).</title>
        <authorList>
            <person name="Kwon S.-Y."/>
        </authorList>
    </citation>
    <scope>NUCLEOTIDE SEQUENCE [LARGE SCALE GENOMIC DNA]</scope>
    <source>
        <strain evidence="7">cv. SW 3</strain>
        <tissue evidence="6">Leaf</tissue>
    </source>
</reference>
<evidence type="ECO:0000313" key="7">
    <source>
        <dbReference type="Proteomes" id="UP000321393"/>
    </source>
</evidence>
<organism evidence="6 7">
    <name type="scientific">Cucumis melo var. makuwa</name>
    <name type="common">Oriental melon</name>
    <dbReference type="NCBI Taxonomy" id="1194695"/>
    <lineage>
        <taxon>Eukaryota</taxon>
        <taxon>Viridiplantae</taxon>
        <taxon>Streptophyta</taxon>
        <taxon>Embryophyta</taxon>
        <taxon>Tracheophyta</taxon>
        <taxon>Spermatophyta</taxon>
        <taxon>Magnoliopsida</taxon>
        <taxon>eudicotyledons</taxon>
        <taxon>Gunneridae</taxon>
        <taxon>Pentapetalae</taxon>
        <taxon>rosids</taxon>
        <taxon>fabids</taxon>
        <taxon>Cucurbitales</taxon>
        <taxon>Cucurbitaceae</taxon>
        <taxon>Benincaseae</taxon>
        <taxon>Cucumis</taxon>
    </lineage>
</organism>
<evidence type="ECO:0000256" key="2">
    <source>
        <dbReference type="ARBA" id="ARBA00022750"/>
    </source>
</evidence>
<evidence type="ECO:0000313" key="6">
    <source>
        <dbReference type="EMBL" id="KAA0041175.1"/>
    </source>
</evidence>
<dbReference type="Gene3D" id="3.30.70.270">
    <property type="match status" value="1"/>
</dbReference>
<dbReference type="GO" id="GO:0008270">
    <property type="term" value="F:zinc ion binding"/>
    <property type="evidence" value="ECO:0007669"/>
    <property type="project" value="UniProtKB-KW"/>
</dbReference>
<dbReference type="GO" id="GO:0006508">
    <property type="term" value="P:proteolysis"/>
    <property type="evidence" value="ECO:0007669"/>
    <property type="project" value="UniProtKB-KW"/>
</dbReference>
<dbReference type="InterPro" id="IPR036875">
    <property type="entry name" value="Znf_CCHC_sf"/>
</dbReference>
<dbReference type="SUPFAM" id="SSF56672">
    <property type="entry name" value="DNA/RNA polymerases"/>
    <property type="match status" value="1"/>
</dbReference>
<name>A0A5A7TID5_CUCMM</name>
<protein>
    <submittedName>
        <fullName evidence="6">Transposon Ty3-G Gag-Pol polyprotein</fullName>
    </submittedName>
</protein>
<dbReference type="Pfam" id="PF03732">
    <property type="entry name" value="Retrotrans_gag"/>
    <property type="match status" value="1"/>
</dbReference>
<dbReference type="PANTHER" id="PTHR15503:SF45">
    <property type="entry name" value="RNA-DIRECTED DNA POLYMERASE HOMOLOG"/>
    <property type="match status" value="1"/>
</dbReference>
<proteinExistence type="predicted"/>
<dbReference type="InterPro" id="IPR005162">
    <property type="entry name" value="Retrotrans_gag_dom"/>
</dbReference>
<dbReference type="SUPFAM" id="SSF57756">
    <property type="entry name" value="Retrovirus zinc finger-like domains"/>
    <property type="match status" value="1"/>
</dbReference>
<dbReference type="Proteomes" id="UP000321393">
    <property type="component" value="Unassembled WGS sequence"/>
</dbReference>
<dbReference type="PANTHER" id="PTHR15503">
    <property type="entry name" value="LDOC1 RELATED"/>
    <property type="match status" value="1"/>
</dbReference>
<dbReference type="SMART" id="SM00343">
    <property type="entry name" value="ZnF_C2HC"/>
    <property type="match status" value="1"/>
</dbReference>
<keyword evidence="4" id="KW-0862">Zinc</keyword>
<dbReference type="OrthoDB" id="437338at2759"/>
<dbReference type="Pfam" id="PF08284">
    <property type="entry name" value="RVP_2"/>
    <property type="match status" value="1"/>
</dbReference>
<dbReference type="InterPro" id="IPR041577">
    <property type="entry name" value="RT_RNaseH_2"/>
</dbReference>
<keyword evidence="2" id="KW-0064">Aspartyl protease</keyword>
<dbReference type="PROSITE" id="PS50158">
    <property type="entry name" value="ZF_CCHC"/>
    <property type="match status" value="1"/>
</dbReference>
<dbReference type="Pfam" id="PF17919">
    <property type="entry name" value="RT_RNaseH_2"/>
    <property type="match status" value="1"/>
</dbReference>
<keyword evidence="4" id="KW-0479">Metal-binding</keyword>
<feature type="domain" description="CCHC-type" evidence="5">
    <location>
        <begin position="196"/>
        <end position="211"/>
    </location>
</feature>
<dbReference type="Pfam" id="PF00098">
    <property type="entry name" value="zf-CCHC"/>
    <property type="match status" value="1"/>
</dbReference>
<sequence>MQGPTYGHSVGESITLRVQVGTGNERFATTEQEIGRPERKEAEESWKSILARRSDARTLDWQTFRGIFEDKYYPNTYYEIKRDEFLGLKQGLLSVAEYERKYTELSWYVDVIMSITEEKSTVELSHGASTTSGFRGCKQQRFTLGRQSHRISSQSTRSTVRQQLGQESVASTVRRTPCTSCGRNHRGQCLVGASVCYQCGQPGHFKKDCPQLNMTVQRDQGLESQTVEQSRVSVVPIEGTRGARQKGVVGKPRQQGKVYAMTQQEAEDAPDVITGTILICNLPTVVLFDPSATHSFVSSIFLIKLNRMLEPLPEALVIYTPVMFYLSMRCCVIVKFSRRYRYASGLDTTRVTEVKCFVEVVFRGMRKVVPRSLISVLKAEKLLRKGCITFLAHVVIVQREKLKPEDVPMVKKFLDVFSDDMSGLPPDREIEFTIELLPGTAPISQAPYRMAPSELKELKLNKVTIRNKYPLPRIDELFDQLKGAALFSKIDLRSGYHQLKVRESDFIRQHSERVDRKAHEEHLRIVLQTLHDKQLYAKFNKWKDYVIYCDALRQGLGCVLMQDKNVIAYASRQLKKHESPLLSDLRGSKAVVTAKDSRSLLAQFQVRSSLVAKIVRRQLEDSNLQKKLGKSKKGLEEEFKLRANDAIVKQGRLCVPNISKLKDAILEEAYSSAYAMHPGSTKMYRTLKKTYW</sequence>
<gene>
    <name evidence="6" type="ORF">E6C27_scaffold128G001120</name>
</gene>
<dbReference type="InterPro" id="IPR032567">
    <property type="entry name" value="RTL1-rel"/>
</dbReference>
<keyword evidence="1" id="KW-0645">Protease</keyword>
<accession>A0A5A7TID5</accession>
<dbReference type="InterPro" id="IPR043128">
    <property type="entry name" value="Rev_trsase/Diguanyl_cyclase"/>
</dbReference>